<accession>A0A6S7HLX7</accession>
<reference evidence="1" key="1">
    <citation type="submission" date="2020-04" db="EMBL/GenBank/DDBJ databases">
        <authorList>
            <person name="Alioto T."/>
            <person name="Alioto T."/>
            <person name="Gomez Garrido J."/>
        </authorList>
    </citation>
    <scope>NUCLEOTIDE SEQUENCE</scope>
    <source>
        <strain evidence="1">A484AB</strain>
    </source>
</reference>
<protein>
    <submittedName>
        <fullName evidence="1">Uncharacterized protein</fullName>
    </submittedName>
</protein>
<dbReference type="AlphaFoldDB" id="A0A6S7HLX7"/>
<evidence type="ECO:0000313" key="1">
    <source>
        <dbReference type="EMBL" id="CAB4004210.1"/>
    </source>
</evidence>
<dbReference type="Proteomes" id="UP001152795">
    <property type="component" value="Unassembled WGS sequence"/>
</dbReference>
<organism evidence="1 2">
    <name type="scientific">Paramuricea clavata</name>
    <name type="common">Red gorgonian</name>
    <name type="synonym">Violescent sea-whip</name>
    <dbReference type="NCBI Taxonomy" id="317549"/>
    <lineage>
        <taxon>Eukaryota</taxon>
        <taxon>Metazoa</taxon>
        <taxon>Cnidaria</taxon>
        <taxon>Anthozoa</taxon>
        <taxon>Octocorallia</taxon>
        <taxon>Malacalcyonacea</taxon>
        <taxon>Plexauridae</taxon>
        <taxon>Paramuricea</taxon>
    </lineage>
</organism>
<evidence type="ECO:0000313" key="2">
    <source>
        <dbReference type="Proteomes" id="UP001152795"/>
    </source>
</evidence>
<proteinExistence type="predicted"/>
<sequence>MNQAILCLLSLTAMFVMCSSSQVEQPEHNKGLVIKKLCFEECRKLESWGKFVACGEDETAVKCRGASQMNNDKGCEINSCGFGEEDGFGGKIEAICCKETEHNWIG</sequence>
<dbReference type="EMBL" id="CACRXK020004834">
    <property type="protein sequence ID" value="CAB4004210.1"/>
    <property type="molecule type" value="Genomic_DNA"/>
</dbReference>
<comment type="caution">
    <text evidence="1">The sequence shown here is derived from an EMBL/GenBank/DDBJ whole genome shotgun (WGS) entry which is preliminary data.</text>
</comment>
<gene>
    <name evidence="1" type="ORF">PACLA_8A068591</name>
</gene>
<keyword evidence="2" id="KW-1185">Reference proteome</keyword>
<name>A0A6S7HLX7_PARCT</name>